<dbReference type="Gene3D" id="1.10.260.40">
    <property type="entry name" value="lambda repressor-like DNA-binding domains"/>
    <property type="match status" value="1"/>
</dbReference>
<name>A0ABT1YJU9_9BACL</name>
<proteinExistence type="predicted"/>
<dbReference type="CDD" id="cd00093">
    <property type="entry name" value="HTH_XRE"/>
    <property type="match status" value="1"/>
</dbReference>
<evidence type="ECO:0000313" key="2">
    <source>
        <dbReference type="EMBL" id="MCR8633442.1"/>
    </source>
</evidence>
<sequence>MSKKREYFSLCRKTKGTQKKVAVEIKISTVYLRMIENGTFTPGRDLMFKLAEYFNEPLEKLFPDYFGKDQVV</sequence>
<dbReference type="Proteomes" id="UP001300012">
    <property type="component" value="Unassembled WGS sequence"/>
</dbReference>
<dbReference type="SMART" id="SM00530">
    <property type="entry name" value="HTH_XRE"/>
    <property type="match status" value="1"/>
</dbReference>
<dbReference type="SUPFAM" id="SSF47413">
    <property type="entry name" value="lambda repressor-like DNA-binding domains"/>
    <property type="match status" value="1"/>
</dbReference>
<dbReference type="RefSeq" id="WP_258215019.1">
    <property type="nucleotide sequence ID" value="NZ_JANQBD010000015.1"/>
</dbReference>
<gene>
    <name evidence="2" type="ORF">NV381_19860</name>
</gene>
<dbReference type="Pfam" id="PF01381">
    <property type="entry name" value="HTH_3"/>
    <property type="match status" value="1"/>
</dbReference>
<dbReference type="InterPro" id="IPR010982">
    <property type="entry name" value="Lambda_DNA-bd_dom_sf"/>
</dbReference>
<protein>
    <submittedName>
        <fullName evidence="2">Helix-turn-helix transcriptional regulator</fullName>
    </submittedName>
</protein>
<dbReference type="InterPro" id="IPR001387">
    <property type="entry name" value="Cro/C1-type_HTH"/>
</dbReference>
<keyword evidence="3" id="KW-1185">Reference proteome</keyword>
<feature type="domain" description="HTH cro/C1-type" evidence="1">
    <location>
        <begin position="17"/>
        <end position="61"/>
    </location>
</feature>
<organism evidence="2 3">
    <name type="scientific">Paenibacillus radicis</name>
    <name type="common">ex Xue et al. 2023</name>
    <dbReference type="NCBI Taxonomy" id="2972489"/>
    <lineage>
        <taxon>Bacteria</taxon>
        <taxon>Bacillati</taxon>
        <taxon>Bacillota</taxon>
        <taxon>Bacilli</taxon>
        <taxon>Bacillales</taxon>
        <taxon>Paenibacillaceae</taxon>
        <taxon>Paenibacillus</taxon>
    </lineage>
</organism>
<dbReference type="PROSITE" id="PS50943">
    <property type="entry name" value="HTH_CROC1"/>
    <property type="match status" value="1"/>
</dbReference>
<evidence type="ECO:0000259" key="1">
    <source>
        <dbReference type="PROSITE" id="PS50943"/>
    </source>
</evidence>
<accession>A0ABT1YJU9</accession>
<dbReference type="EMBL" id="JANQBD010000015">
    <property type="protein sequence ID" value="MCR8633442.1"/>
    <property type="molecule type" value="Genomic_DNA"/>
</dbReference>
<reference evidence="2 3" key="1">
    <citation type="submission" date="2022-08" db="EMBL/GenBank/DDBJ databases">
        <title>Paenibacillus endoradicis sp. nov., Paenibacillus radicibacter sp. nov and Paenibacillus pararadicis sp. nov., three cold-adapted plant growth-promoting bacteria isolated from root of Larix gmelinii in Great Khingan.</title>
        <authorList>
            <person name="Xue H."/>
        </authorList>
    </citation>
    <scope>NUCLEOTIDE SEQUENCE [LARGE SCALE GENOMIC DNA]</scope>
    <source>
        <strain evidence="2 3">N5-1-1-5</strain>
    </source>
</reference>
<comment type="caution">
    <text evidence="2">The sequence shown here is derived from an EMBL/GenBank/DDBJ whole genome shotgun (WGS) entry which is preliminary data.</text>
</comment>
<evidence type="ECO:0000313" key="3">
    <source>
        <dbReference type="Proteomes" id="UP001300012"/>
    </source>
</evidence>